<evidence type="ECO:0000256" key="3">
    <source>
        <dbReference type="ARBA" id="ARBA00022989"/>
    </source>
</evidence>
<comment type="subcellular location">
    <subcellularLocation>
        <location evidence="1">Membrane</location>
    </subcellularLocation>
</comment>
<keyword evidence="9" id="KW-1185">Reference proteome</keyword>
<proteinExistence type="predicted"/>
<keyword evidence="4 6" id="KW-0472">Membrane</keyword>
<reference evidence="8 9" key="1">
    <citation type="submission" date="2019-01" db="EMBL/GenBank/DDBJ databases">
        <title>A draft genome assembly of the solar-powered sea slug Elysia chlorotica.</title>
        <authorList>
            <person name="Cai H."/>
            <person name="Li Q."/>
            <person name="Fang X."/>
            <person name="Li J."/>
            <person name="Curtis N.E."/>
            <person name="Altenburger A."/>
            <person name="Shibata T."/>
            <person name="Feng M."/>
            <person name="Maeda T."/>
            <person name="Schwartz J.A."/>
            <person name="Shigenobu S."/>
            <person name="Lundholm N."/>
            <person name="Nishiyama T."/>
            <person name="Yang H."/>
            <person name="Hasebe M."/>
            <person name="Li S."/>
            <person name="Pierce S.K."/>
            <person name="Wang J."/>
        </authorList>
    </citation>
    <scope>NUCLEOTIDE SEQUENCE [LARGE SCALE GENOMIC DNA]</scope>
    <source>
        <strain evidence="8">EC2010</strain>
        <tissue evidence="8">Whole organism of an adult</tissue>
    </source>
</reference>
<keyword evidence="3 6" id="KW-1133">Transmembrane helix</keyword>
<gene>
    <name evidence="8" type="ORF">EGW08_000718</name>
</gene>
<dbReference type="PANTHER" id="PTHR31395:SF23">
    <property type="entry name" value="GEO05642P1"/>
    <property type="match status" value="1"/>
</dbReference>
<evidence type="ECO:0008006" key="10">
    <source>
        <dbReference type="Google" id="ProtNLM"/>
    </source>
</evidence>
<comment type="caution">
    <text evidence="8">The sequence shown here is derived from an EMBL/GenBank/DDBJ whole genome shotgun (WGS) entry which is preliminary data.</text>
</comment>
<keyword evidence="7" id="KW-0732">Signal</keyword>
<evidence type="ECO:0000256" key="2">
    <source>
        <dbReference type="ARBA" id="ARBA00022692"/>
    </source>
</evidence>
<feature type="signal peptide" evidence="7">
    <location>
        <begin position="1"/>
        <end position="21"/>
    </location>
</feature>
<accession>A0A433UC94</accession>
<dbReference type="PANTHER" id="PTHR31395">
    <property type="entry name" value="SHISA"/>
    <property type="match status" value="1"/>
</dbReference>
<dbReference type="AlphaFoldDB" id="A0A433UC94"/>
<dbReference type="InterPro" id="IPR026910">
    <property type="entry name" value="Shisa"/>
</dbReference>
<dbReference type="OrthoDB" id="10619071at2759"/>
<feature type="region of interest" description="Disordered" evidence="5">
    <location>
        <begin position="128"/>
        <end position="184"/>
    </location>
</feature>
<sequence>MANMLWIFAFCLASVLHASNAEEMCGYKYCEHGCCDYSSSECCDEVNVAAIIGLVVGVIVVIVFIVIIIIVCRRRRHNGIVYRSQPGNQTVVVQQGVSANNGFVTQGMQPGVVYPPYQPYAPQPGYPQPMMGQAYPPPAPGQAYPPPTHAQGPPSYESLQQDNPPQAYPGASGGLDNRGFNEQK</sequence>
<evidence type="ECO:0000313" key="9">
    <source>
        <dbReference type="Proteomes" id="UP000271974"/>
    </source>
</evidence>
<feature type="transmembrane region" description="Helical" evidence="6">
    <location>
        <begin position="48"/>
        <end position="72"/>
    </location>
</feature>
<feature type="chain" id="PRO_5019348492" description="Cysteine and tyrosine-rich protein 1" evidence="7">
    <location>
        <begin position="22"/>
        <end position="184"/>
    </location>
</feature>
<protein>
    <recommendedName>
        <fullName evidence="10">Cysteine and tyrosine-rich protein 1</fullName>
    </recommendedName>
</protein>
<evidence type="ECO:0000313" key="8">
    <source>
        <dbReference type="EMBL" id="RUS91497.1"/>
    </source>
</evidence>
<evidence type="ECO:0000256" key="1">
    <source>
        <dbReference type="ARBA" id="ARBA00004370"/>
    </source>
</evidence>
<organism evidence="8 9">
    <name type="scientific">Elysia chlorotica</name>
    <name type="common">Eastern emerald elysia</name>
    <name type="synonym">Sea slug</name>
    <dbReference type="NCBI Taxonomy" id="188477"/>
    <lineage>
        <taxon>Eukaryota</taxon>
        <taxon>Metazoa</taxon>
        <taxon>Spiralia</taxon>
        <taxon>Lophotrochozoa</taxon>
        <taxon>Mollusca</taxon>
        <taxon>Gastropoda</taxon>
        <taxon>Heterobranchia</taxon>
        <taxon>Euthyneura</taxon>
        <taxon>Panpulmonata</taxon>
        <taxon>Sacoglossa</taxon>
        <taxon>Placobranchoidea</taxon>
        <taxon>Plakobranchidae</taxon>
        <taxon>Elysia</taxon>
    </lineage>
</organism>
<evidence type="ECO:0000256" key="5">
    <source>
        <dbReference type="SAM" id="MobiDB-lite"/>
    </source>
</evidence>
<dbReference type="EMBL" id="RQTK01000010">
    <property type="protein sequence ID" value="RUS91497.1"/>
    <property type="molecule type" value="Genomic_DNA"/>
</dbReference>
<feature type="compositionally biased region" description="Pro residues" evidence="5">
    <location>
        <begin position="135"/>
        <end position="148"/>
    </location>
</feature>
<keyword evidence="2 6" id="KW-0812">Transmembrane</keyword>
<name>A0A433UC94_ELYCH</name>
<dbReference type="Proteomes" id="UP000271974">
    <property type="component" value="Unassembled WGS sequence"/>
</dbReference>
<evidence type="ECO:0000256" key="4">
    <source>
        <dbReference type="ARBA" id="ARBA00023136"/>
    </source>
</evidence>
<dbReference type="GO" id="GO:0016020">
    <property type="term" value="C:membrane"/>
    <property type="evidence" value="ECO:0007669"/>
    <property type="project" value="UniProtKB-SubCell"/>
</dbReference>
<evidence type="ECO:0000256" key="6">
    <source>
        <dbReference type="SAM" id="Phobius"/>
    </source>
</evidence>
<evidence type="ECO:0000256" key="7">
    <source>
        <dbReference type="SAM" id="SignalP"/>
    </source>
</evidence>